<reference evidence="4 5" key="1">
    <citation type="submission" date="2014-02" db="EMBL/GenBank/DDBJ databases">
        <title>Single nucleus genome sequencing reveals high similarity among nuclei of an endomycorrhizal fungus.</title>
        <authorList>
            <person name="Lin K."/>
            <person name="Geurts R."/>
            <person name="Zhang Z."/>
            <person name="Limpens E."/>
            <person name="Saunders D.G."/>
            <person name="Mu D."/>
            <person name="Pang E."/>
            <person name="Cao H."/>
            <person name="Cha H."/>
            <person name="Lin T."/>
            <person name="Zhou Q."/>
            <person name="Shang Y."/>
            <person name="Li Y."/>
            <person name="Ivanov S."/>
            <person name="Sharma T."/>
            <person name="Velzen R.V."/>
            <person name="Ruijter N.D."/>
            <person name="Aanen D.K."/>
            <person name="Win J."/>
            <person name="Kamoun S."/>
            <person name="Bisseling T."/>
            <person name="Huang S."/>
        </authorList>
    </citation>
    <scope>NUCLEOTIDE SEQUENCE [LARGE SCALE GENOMIC DNA]</scope>
    <source>
        <strain evidence="5">DAOM197198w</strain>
    </source>
</reference>
<dbReference type="PROSITE" id="PS50097">
    <property type="entry name" value="BTB"/>
    <property type="match status" value="1"/>
</dbReference>
<keyword evidence="1" id="KW-0472">Membrane</keyword>
<dbReference type="SMART" id="SM00875">
    <property type="entry name" value="BACK"/>
    <property type="match status" value="1"/>
</dbReference>
<dbReference type="PANTHER" id="PTHR24410:SF23">
    <property type="entry name" value="BTB DOMAIN-CONTAINING PROTEIN-RELATED"/>
    <property type="match status" value="1"/>
</dbReference>
<keyword evidence="1" id="KW-1133">Transmembrane helix</keyword>
<feature type="transmembrane region" description="Helical" evidence="1">
    <location>
        <begin position="557"/>
        <end position="577"/>
    </location>
</feature>
<dbReference type="InterPro" id="IPR011705">
    <property type="entry name" value="BACK"/>
</dbReference>
<dbReference type="AlphaFoldDB" id="A0A015K8X4"/>
<keyword evidence="5" id="KW-1185">Reference proteome</keyword>
<dbReference type="SMART" id="SM00584">
    <property type="entry name" value="TLDc"/>
    <property type="match status" value="1"/>
</dbReference>
<gene>
    <name evidence="4" type="ORF">RirG_036920</name>
</gene>
<dbReference type="InterPro" id="IPR006571">
    <property type="entry name" value="TLDc_dom"/>
</dbReference>
<name>A0A015K8X4_RHIIW</name>
<accession>A0A015K8X4</accession>
<dbReference type="OrthoDB" id="1022638at2759"/>
<dbReference type="Pfam" id="PF07534">
    <property type="entry name" value="TLD"/>
    <property type="match status" value="1"/>
</dbReference>
<evidence type="ECO:0000259" key="3">
    <source>
        <dbReference type="PROSITE" id="PS51886"/>
    </source>
</evidence>
<dbReference type="SMART" id="SM00225">
    <property type="entry name" value="BTB"/>
    <property type="match status" value="1"/>
</dbReference>
<evidence type="ECO:0000313" key="4">
    <source>
        <dbReference type="EMBL" id="EXX76000.1"/>
    </source>
</evidence>
<dbReference type="PANTHER" id="PTHR24410">
    <property type="entry name" value="HL07962P-RELATED"/>
    <property type="match status" value="1"/>
</dbReference>
<dbReference type="EMBL" id="JEMT01012331">
    <property type="protein sequence ID" value="EXX76000.1"/>
    <property type="molecule type" value="Genomic_DNA"/>
</dbReference>
<evidence type="ECO:0008006" key="6">
    <source>
        <dbReference type="Google" id="ProtNLM"/>
    </source>
</evidence>
<organism evidence="4 5">
    <name type="scientific">Rhizophagus irregularis (strain DAOM 197198w)</name>
    <name type="common">Glomus intraradices</name>
    <dbReference type="NCBI Taxonomy" id="1432141"/>
    <lineage>
        <taxon>Eukaryota</taxon>
        <taxon>Fungi</taxon>
        <taxon>Fungi incertae sedis</taxon>
        <taxon>Mucoromycota</taxon>
        <taxon>Glomeromycotina</taxon>
        <taxon>Glomeromycetes</taxon>
        <taxon>Glomerales</taxon>
        <taxon>Glomeraceae</taxon>
        <taxon>Rhizophagus</taxon>
    </lineage>
</organism>
<comment type="caution">
    <text evidence="4">The sequence shown here is derived from an EMBL/GenBank/DDBJ whole genome shotgun (WGS) entry which is preliminary data.</text>
</comment>
<dbReference type="SMR" id="A0A015K8X4"/>
<dbReference type="InterPro" id="IPR000210">
    <property type="entry name" value="BTB/POZ_dom"/>
</dbReference>
<dbReference type="Proteomes" id="UP000022910">
    <property type="component" value="Unassembled WGS sequence"/>
</dbReference>
<dbReference type="PROSITE" id="PS51886">
    <property type="entry name" value="TLDC"/>
    <property type="match status" value="1"/>
</dbReference>
<dbReference type="Pfam" id="PF00651">
    <property type="entry name" value="BTB"/>
    <property type="match status" value="1"/>
</dbReference>
<dbReference type="Pfam" id="PF07707">
    <property type="entry name" value="BACK"/>
    <property type="match status" value="1"/>
</dbReference>
<dbReference type="InterPro" id="IPR011333">
    <property type="entry name" value="SKP1/BTB/POZ_sf"/>
</dbReference>
<feature type="transmembrane region" description="Helical" evidence="1">
    <location>
        <begin position="532"/>
        <end position="550"/>
    </location>
</feature>
<dbReference type="Gene3D" id="1.25.40.420">
    <property type="match status" value="1"/>
</dbReference>
<dbReference type="SUPFAM" id="SSF54695">
    <property type="entry name" value="POZ domain"/>
    <property type="match status" value="1"/>
</dbReference>
<feature type="domain" description="TLDc" evidence="3">
    <location>
        <begin position="299"/>
        <end position="482"/>
    </location>
</feature>
<evidence type="ECO:0000259" key="2">
    <source>
        <dbReference type="PROSITE" id="PS50097"/>
    </source>
</evidence>
<keyword evidence="1" id="KW-0812">Transmembrane</keyword>
<proteinExistence type="predicted"/>
<evidence type="ECO:0000313" key="5">
    <source>
        <dbReference type="Proteomes" id="UP000022910"/>
    </source>
</evidence>
<dbReference type="Gene3D" id="3.30.710.10">
    <property type="entry name" value="Potassium Channel Kv1.1, Chain A"/>
    <property type="match status" value="1"/>
</dbReference>
<dbReference type="CDD" id="cd18186">
    <property type="entry name" value="BTB_POZ_ZBTB_KLHL-like"/>
    <property type="match status" value="1"/>
</dbReference>
<sequence>MNYEHIQNLSDDISNLRKDTSNCDVKILVGREPNIKEFKAHSLILSTRSNYFKTAFSPQWASKEDGFFISNQPDISPIVFEVLLNLIYSGKFSVDNNENNEISFVDILIASDKLGFLEIYQHLEKRLLEHESAWKIPKDFITIFQFREDDRFAGLYEVAIGLVCRNAKVIFDSKEFLEMKEEHLIQLLNRDDLKLEEIEIWEYLIKWGIENTDSILDEDSNKWTLTDFEELEKTLHNCIPYIRFSQMSPKVFEIVRKQYKNILSEDLVDDVLQYFTDPNTKQSLKNLPLRVSAYPLDSKIISAQDATTIASWIDKKKGIPYRLNDMPIKFELIYRASLENFSIDRFHECCDNKGPTVVIIKVRNSGEIIGGYNPLDWRSMKENESIPHNNRDFYFDHKCKTSNSFIFSLSSLSNGVIPKLSQVKSKKEAIIWCKNKGPCFGLQDLWINRNLRSGKSKQKSYENKIIDSKTFDIEEFEVFQIIDNRFSPLKLFKKACNFTGRIIKGTFQLTRRTIQSIIRFISNIERETYEKLFIGLSILGALALLAFIIYKFIMASFLTKILVVVIIAAITAIIIYICNKLDL</sequence>
<feature type="domain" description="BTB" evidence="2">
    <location>
        <begin position="23"/>
        <end position="96"/>
    </location>
</feature>
<dbReference type="InterPro" id="IPR051481">
    <property type="entry name" value="BTB-POZ/Galectin-3-binding"/>
</dbReference>
<dbReference type="HOGENOM" id="CLU_021542_0_1_1"/>
<evidence type="ECO:0000256" key="1">
    <source>
        <dbReference type="SAM" id="Phobius"/>
    </source>
</evidence>
<protein>
    <recommendedName>
        <fullName evidence="6">Serine-enriched protein</fullName>
    </recommendedName>
</protein>